<name>A0A7U6JG89_CALEA</name>
<gene>
    <name evidence="10" type="ordered locus">CSE_12680</name>
</gene>
<feature type="transmembrane region" description="Helical" evidence="9">
    <location>
        <begin position="147"/>
        <end position="171"/>
    </location>
</feature>
<dbReference type="GO" id="GO:0032217">
    <property type="term" value="F:riboflavin transmembrane transporter activity"/>
    <property type="evidence" value="ECO:0007669"/>
    <property type="project" value="UniProtKB-UniRule"/>
</dbReference>
<dbReference type="Proteomes" id="UP000004793">
    <property type="component" value="Chromosome"/>
</dbReference>
<evidence type="ECO:0000256" key="8">
    <source>
        <dbReference type="PIRNR" id="PIRNR037778"/>
    </source>
</evidence>
<comment type="subcellular location">
    <subcellularLocation>
        <location evidence="1">Cell membrane</location>
        <topology evidence="1">Multi-pass membrane protein</topology>
    </subcellularLocation>
</comment>
<organism evidence="10 11">
    <name type="scientific">Caldisericum exile (strain DSM 21853 / NBRC 104410 / AZM16c01)</name>
    <dbReference type="NCBI Taxonomy" id="511051"/>
    <lineage>
        <taxon>Bacteria</taxon>
        <taxon>Pseudomonadati</taxon>
        <taxon>Caldisericota/Cryosericota group</taxon>
        <taxon>Caldisericota</taxon>
        <taxon>Caldisericia</taxon>
        <taxon>Caldisericales</taxon>
        <taxon>Caldisericaceae</taxon>
        <taxon>Caldisericum</taxon>
    </lineage>
</organism>
<evidence type="ECO:0000256" key="9">
    <source>
        <dbReference type="SAM" id="Phobius"/>
    </source>
</evidence>
<dbReference type="OrthoDB" id="9809216at2"/>
<evidence type="ECO:0000256" key="2">
    <source>
        <dbReference type="ARBA" id="ARBA00005540"/>
    </source>
</evidence>
<dbReference type="AlphaFoldDB" id="A0A7U6JG89"/>
<dbReference type="RefSeq" id="WP_014453789.1">
    <property type="nucleotide sequence ID" value="NC_017096.1"/>
</dbReference>
<dbReference type="PIRSF" id="PIRSF037778">
    <property type="entry name" value="UCP037778_transp_RibU"/>
    <property type="match status" value="1"/>
</dbReference>
<keyword evidence="5 9" id="KW-0812">Transmembrane</keyword>
<dbReference type="KEGG" id="cex:CSE_12680"/>
<evidence type="ECO:0000256" key="1">
    <source>
        <dbReference type="ARBA" id="ARBA00004651"/>
    </source>
</evidence>
<sequence length="184" mass="20242">MSWKNLRSIIFTGILAALSFVLMRFTEFPLLPQASFLKTDLGDIPLLVGAYFFGPITGIAIAFIKDLLFFVSGAGQGGPIGVLLNFIATGTFALVVGIVSLKKKNNLTLLLGLILGTITFTLMMIPANLWAIPKFLPSWTKEQILNYIYTINIPFNLLKGLLDTVVTFLVVKPLQSRRIFSQTS</sequence>
<dbReference type="EMBL" id="AP012051">
    <property type="protein sequence ID" value="BAL81394.1"/>
    <property type="molecule type" value="Genomic_DNA"/>
</dbReference>
<comment type="similarity">
    <text evidence="2 8">Belongs to the prokaryotic riboflavin transporter (P-RFT) (TC 2.A.87) family.</text>
</comment>
<dbReference type="GO" id="GO:0005886">
    <property type="term" value="C:plasma membrane"/>
    <property type="evidence" value="ECO:0007669"/>
    <property type="project" value="UniProtKB-SubCell"/>
</dbReference>
<keyword evidence="11" id="KW-1185">Reference proteome</keyword>
<keyword evidence="4 8" id="KW-1003">Cell membrane</keyword>
<evidence type="ECO:0000256" key="6">
    <source>
        <dbReference type="ARBA" id="ARBA00022989"/>
    </source>
</evidence>
<dbReference type="Pfam" id="PF12822">
    <property type="entry name" value="ECF_trnsprt"/>
    <property type="match status" value="1"/>
</dbReference>
<dbReference type="Gene3D" id="1.10.1760.20">
    <property type="match status" value="1"/>
</dbReference>
<keyword evidence="6 9" id="KW-1133">Transmembrane helix</keyword>
<evidence type="ECO:0000256" key="5">
    <source>
        <dbReference type="ARBA" id="ARBA00022692"/>
    </source>
</evidence>
<protein>
    <recommendedName>
        <fullName evidence="8">Riboflavin transporter</fullName>
    </recommendedName>
</protein>
<evidence type="ECO:0000256" key="7">
    <source>
        <dbReference type="ARBA" id="ARBA00023136"/>
    </source>
</evidence>
<evidence type="ECO:0000256" key="4">
    <source>
        <dbReference type="ARBA" id="ARBA00022475"/>
    </source>
</evidence>
<keyword evidence="7 8" id="KW-0472">Membrane</keyword>
<comment type="function">
    <text evidence="8">Probably a riboflavin-binding protein that interacts with the energy-coupling factor (ECF) ABC-transporter complex.</text>
</comment>
<evidence type="ECO:0000256" key="3">
    <source>
        <dbReference type="ARBA" id="ARBA00022448"/>
    </source>
</evidence>
<evidence type="ECO:0000313" key="11">
    <source>
        <dbReference type="Proteomes" id="UP000004793"/>
    </source>
</evidence>
<keyword evidence="3 8" id="KW-0813">Transport</keyword>
<reference evidence="10 11" key="1">
    <citation type="submission" date="2011-01" db="EMBL/GenBank/DDBJ databases">
        <title>Whole genome sequence of Caldisericum exile AZM16c01.</title>
        <authorList>
            <person name="Narita-Yamada S."/>
            <person name="Kawakoshi A."/>
            <person name="Nakamura S."/>
            <person name="Sasagawa M."/>
            <person name="Fukada J."/>
            <person name="Sekine M."/>
            <person name="Kato Y."/>
            <person name="Fukai R."/>
            <person name="Sasaki K."/>
            <person name="Hanamaki A."/>
            <person name="Narita H."/>
            <person name="Konno Y."/>
            <person name="Mori K."/>
            <person name="Yamazaki S."/>
            <person name="Suzuki K."/>
            <person name="Fujita N."/>
        </authorList>
    </citation>
    <scope>NUCLEOTIDE SEQUENCE [LARGE SCALE GENOMIC DNA]</scope>
    <source>
        <strain evidence="11">DSM 21853 / NBRC 104410 / AZM16c01</strain>
    </source>
</reference>
<feature type="transmembrane region" description="Helical" evidence="9">
    <location>
        <begin position="44"/>
        <end position="64"/>
    </location>
</feature>
<feature type="transmembrane region" description="Helical" evidence="9">
    <location>
        <begin position="6"/>
        <end position="23"/>
    </location>
</feature>
<dbReference type="InterPro" id="IPR024529">
    <property type="entry name" value="ECF_trnsprt_substrate-spec"/>
</dbReference>
<proteinExistence type="inferred from homology"/>
<feature type="transmembrane region" description="Helical" evidence="9">
    <location>
        <begin position="80"/>
        <end position="101"/>
    </location>
</feature>
<dbReference type="PANTHER" id="PTHR38438:SF1">
    <property type="entry name" value="RIBOFLAVIN TRANSPORTER RIBU"/>
    <property type="match status" value="1"/>
</dbReference>
<feature type="transmembrane region" description="Helical" evidence="9">
    <location>
        <begin position="108"/>
        <end position="127"/>
    </location>
</feature>
<accession>A0A7U6JG89</accession>
<dbReference type="InterPro" id="IPR025720">
    <property type="entry name" value="RibU"/>
</dbReference>
<evidence type="ECO:0000313" key="10">
    <source>
        <dbReference type="EMBL" id="BAL81394.1"/>
    </source>
</evidence>
<dbReference type="PANTHER" id="PTHR38438">
    <property type="entry name" value="RIBOFLAVIN TRANSPORTER RIBU"/>
    <property type="match status" value="1"/>
</dbReference>